<dbReference type="GO" id="GO:0005847">
    <property type="term" value="C:mRNA cleavage and polyadenylation specificity factor complex"/>
    <property type="evidence" value="ECO:0007669"/>
    <property type="project" value="TreeGrafter"/>
</dbReference>
<dbReference type="PANTHER" id="PTHR15245:SF20">
    <property type="entry name" value="SYMPLEKIN"/>
    <property type="match status" value="1"/>
</dbReference>
<dbReference type="InterPro" id="IPR022075">
    <property type="entry name" value="Symplekin_C"/>
</dbReference>
<feature type="compositionally biased region" description="Low complexity" evidence="1">
    <location>
        <begin position="678"/>
        <end position="688"/>
    </location>
</feature>
<dbReference type="Gene3D" id="1.25.10.10">
    <property type="entry name" value="Leucine-rich Repeat Variant"/>
    <property type="match status" value="1"/>
</dbReference>
<feature type="region of interest" description="Disordered" evidence="1">
    <location>
        <begin position="773"/>
        <end position="795"/>
    </location>
</feature>
<reference evidence="3 4" key="1">
    <citation type="submission" date="2011-10" db="EMBL/GenBank/DDBJ databases">
        <authorList>
            <person name="Genoscope - CEA"/>
        </authorList>
    </citation>
    <scope>NUCLEOTIDE SEQUENCE [LARGE SCALE GENOMIC DNA]</scope>
    <source>
        <strain evidence="3 4">RCC 1105</strain>
    </source>
</reference>
<dbReference type="PANTHER" id="PTHR15245">
    <property type="entry name" value="SYMPLEKIN-RELATED"/>
    <property type="match status" value="1"/>
</dbReference>
<dbReference type="STRING" id="41875.K8EFI8"/>
<protein>
    <recommendedName>
        <fullName evidence="2">Symplekin C-terminal domain-containing protein</fullName>
    </recommendedName>
</protein>
<proteinExistence type="predicted"/>
<dbReference type="GeneID" id="19015749"/>
<evidence type="ECO:0000256" key="1">
    <source>
        <dbReference type="SAM" id="MobiDB-lite"/>
    </source>
</evidence>
<feature type="compositionally biased region" description="Gly residues" evidence="1">
    <location>
        <begin position="416"/>
        <end position="428"/>
    </location>
</feature>
<feature type="region of interest" description="Disordered" evidence="1">
    <location>
        <begin position="678"/>
        <end position="714"/>
    </location>
</feature>
<dbReference type="RefSeq" id="XP_007513228.1">
    <property type="nucleotide sequence ID" value="XM_007513166.1"/>
</dbReference>
<keyword evidence="4" id="KW-1185">Reference proteome</keyword>
<dbReference type="InterPro" id="IPR011989">
    <property type="entry name" value="ARM-like"/>
</dbReference>
<dbReference type="Pfam" id="PF12295">
    <property type="entry name" value="Symplekin_C"/>
    <property type="match status" value="1"/>
</dbReference>
<dbReference type="SUPFAM" id="SSF48371">
    <property type="entry name" value="ARM repeat"/>
    <property type="match status" value="1"/>
</dbReference>
<dbReference type="InterPro" id="IPR016024">
    <property type="entry name" value="ARM-type_fold"/>
</dbReference>
<dbReference type="Proteomes" id="UP000198341">
    <property type="component" value="Chromosome 5"/>
</dbReference>
<feature type="region of interest" description="Disordered" evidence="1">
    <location>
        <begin position="171"/>
        <end position="194"/>
    </location>
</feature>
<gene>
    <name evidence="3" type="ORF">Bathy05g02460</name>
</gene>
<sequence>MANDERRTSSWATDAAVDLLNSSKLTSNASEKLEKLKQIEELFRGNTFNKDDDQESEAKDAMTVVLRPMFESIVTETDPRVRKFGCELSERVCVLLGENMSTLSSASSVSSRAAVERNGGHFASVLESLFVLVSDGQFPAVQKRATAASANAFREVLVNAAIEGANVDPMIDSEGSLDEGEEKTNTQTTKKKTKKKEQYSNVALMWEKALALARAISANVSNETVNDGVRMQSAKFCESACLLLAGVGWGASVVKPTHKLLKLDELGKLSDEKRDALGDGLKVTIEKGAKPCGPFTLTLIGALGTVCVKSERHAVESLQALVNASSTLSKRFKSEEGSGGSSGGAISASAKASASKAFAQTFTEIAKKAPSFAISGELKDGLASACRELGATAAFEQAMRQRERERGKSALLKNAAGGGGSSIRGGSGIKRERSEDASLAPLTAGGDDGGMKRARLRAPPPPPPLQQQQFQYYQQQQQQPYYHQQQPVHYGGAGLPMMQQPHHVVSLGGHGIPPPPPPAPLHPRTDPGILQQVLATLEQLAASDLNMLQNFVTQLGTTSPAALADAVLLFFRNPATTLNQAVLGMNFAPTQGALAPAAPSSLENAQQKDLGTGAILSAIARVQKLSKSANRKFALDCAKRIRAYGALRADGDAKANSLSSIRLALIARLACADAIPDGSSVGSGNNNSKKNEDEDGEEDRNQRPPMATETKVGVLKPMDGNLRIASHVADAPMVARSILFPVDDENAPLERDGVQSCARWLAALHAAELAQSLGASSAKAENNKKKKKKDEDAANAQDKDGFHYYSMGVRKDDAIRAVMRILASDPRARRHEISEKRLTGEKKLLSKILCEIPFDIPNKAWDALREMLGMSGIDEYDVSRDEAFSVESNKNDDSVVNLALHVLRDLCVDRPPARANALEILLECATNTDASADERTRAKAIRLVANRLHQQHAAEADASTTGVITTNEVEQYAIKSATENGRDIGAAQLQLANEAIEARAIEKNEAEAIKGMTTGIEDTAEQEGDDHREKEEREEEQELSDPYASAKKIAVAPSLLLCALTAKNPSLLPNVLAAYEALPLELREGLHGPVAGLARRLGPSSPDIVRVIASSTIESRPLILYIVQALAKASAPAPLPKALVNACETLAVESTKKDSSLPDAYMEVALVFGSIEKEKAKELLPKLVDVPSPSAFECAVVSLQNSNLEARASATDVLVALHELDIRTTDDAANDTANKAGVSLKSLVNVCNTCFSADTADYFTSSAVASALSHLVDRTPLPKLFMRTAMLAETAHPSLKEFSLELLEKLAKRKVWTMDRGIWEGFARSCKKAAPRSFPVLANMLPMDKTKEILEKFGTHLRAPLKAYAEATGAKNLLDVLKEDEEV</sequence>
<feature type="region of interest" description="Disordered" evidence="1">
    <location>
        <begin position="1011"/>
        <end position="1043"/>
    </location>
</feature>
<feature type="compositionally biased region" description="Basic and acidic residues" evidence="1">
    <location>
        <begin position="399"/>
        <end position="408"/>
    </location>
</feature>
<dbReference type="OrthoDB" id="331600at2759"/>
<feature type="domain" description="Symplekin C-terminal" evidence="2">
    <location>
        <begin position="1167"/>
        <end position="1352"/>
    </location>
</feature>
<organism evidence="3 4">
    <name type="scientific">Bathycoccus prasinos</name>
    <dbReference type="NCBI Taxonomy" id="41875"/>
    <lineage>
        <taxon>Eukaryota</taxon>
        <taxon>Viridiplantae</taxon>
        <taxon>Chlorophyta</taxon>
        <taxon>Mamiellophyceae</taxon>
        <taxon>Mamiellales</taxon>
        <taxon>Bathycoccaceae</taxon>
        <taxon>Bathycoccus</taxon>
    </lineage>
</organism>
<dbReference type="KEGG" id="bpg:Bathy05g02460"/>
<evidence type="ECO:0000259" key="2">
    <source>
        <dbReference type="Pfam" id="PF12295"/>
    </source>
</evidence>
<feature type="region of interest" description="Disordered" evidence="1">
    <location>
        <begin position="397"/>
        <end position="468"/>
    </location>
</feature>
<dbReference type="EMBL" id="FO082274">
    <property type="protein sequence ID" value="CCO16786.1"/>
    <property type="molecule type" value="Genomic_DNA"/>
</dbReference>
<evidence type="ECO:0000313" key="3">
    <source>
        <dbReference type="EMBL" id="CCO16786.1"/>
    </source>
</evidence>
<dbReference type="InterPro" id="IPR021850">
    <property type="entry name" value="Symplekin/Pta1"/>
</dbReference>
<accession>K8EFI8</accession>
<evidence type="ECO:0000313" key="4">
    <source>
        <dbReference type="Proteomes" id="UP000198341"/>
    </source>
</evidence>
<dbReference type="eggNOG" id="KOG1895">
    <property type="taxonomic scope" value="Eukaryota"/>
</dbReference>
<name>K8EFI8_9CHLO</name>